<comment type="subunit">
    <text evidence="3">Binds to multiple calmodulin (CaM) in the presence of Ca(2+) and CaM-like proteins.</text>
</comment>
<keyword evidence="7" id="KW-1185">Reference proteome</keyword>
<feature type="compositionally biased region" description="Polar residues" evidence="4">
    <location>
        <begin position="310"/>
        <end position="339"/>
    </location>
</feature>
<keyword evidence="1" id="KW-0112">Calmodulin-binding</keyword>
<accession>A0A8J5HEL7</accession>
<feature type="compositionally biased region" description="Basic and acidic residues" evidence="4">
    <location>
        <begin position="342"/>
        <end position="359"/>
    </location>
</feature>
<evidence type="ECO:0000256" key="2">
    <source>
        <dbReference type="ARBA" id="ARBA00024341"/>
    </source>
</evidence>
<proteinExistence type="inferred from homology"/>
<dbReference type="PANTHER" id="PTHR32295">
    <property type="entry name" value="IQ-DOMAIN 5-RELATED"/>
    <property type="match status" value="1"/>
</dbReference>
<evidence type="ECO:0000256" key="4">
    <source>
        <dbReference type="SAM" id="MobiDB-lite"/>
    </source>
</evidence>
<dbReference type="InterPro" id="IPR000048">
    <property type="entry name" value="IQ_motif_EF-hand-BS"/>
</dbReference>
<comment type="similarity">
    <text evidence="2">Belongs to the IQD family.</text>
</comment>
<dbReference type="InterPro" id="IPR025064">
    <property type="entry name" value="DUF4005"/>
</dbReference>
<evidence type="ECO:0000256" key="1">
    <source>
        <dbReference type="ARBA" id="ARBA00022860"/>
    </source>
</evidence>
<comment type="caution">
    <text evidence="6">The sequence shown here is derived from an EMBL/GenBank/DDBJ whole genome shotgun (WGS) entry which is preliminary data.</text>
</comment>
<evidence type="ECO:0000313" key="7">
    <source>
        <dbReference type="Proteomes" id="UP000734854"/>
    </source>
</evidence>
<reference evidence="6 7" key="1">
    <citation type="submission" date="2020-08" db="EMBL/GenBank/DDBJ databases">
        <title>Plant Genome Project.</title>
        <authorList>
            <person name="Zhang R.-G."/>
        </authorList>
    </citation>
    <scope>NUCLEOTIDE SEQUENCE [LARGE SCALE GENOMIC DNA]</scope>
    <source>
        <tissue evidence="6">Rhizome</tissue>
    </source>
</reference>
<dbReference type="EMBL" id="JACMSC010000005">
    <property type="protein sequence ID" value="KAG6522595.1"/>
    <property type="molecule type" value="Genomic_DNA"/>
</dbReference>
<dbReference type="AlphaFoldDB" id="A0A8J5HEL7"/>
<evidence type="ECO:0000313" key="6">
    <source>
        <dbReference type="EMBL" id="KAG6522595.1"/>
    </source>
</evidence>
<dbReference type="Pfam" id="PF13178">
    <property type="entry name" value="DUF4005"/>
    <property type="match status" value="1"/>
</dbReference>
<dbReference type="PANTHER" id="PTHR32295:SF216">
    <property type="entry name" value="PROTEIN IQ-DOMAIN 3"/>
    <property type="match status" value="1"/>
</dbReference>
<organism evidence="6 7">
    <name type="scientific">Zingiber officinale</name>
    <name type="common">Ginger</name>
    <name type="synonym">Amomum zingiber</name>
    <dbReference type="NCBI Taxonomy" id="94328"/>
    <lineage>
        <taxon>Eukaryota</taxon>
        <taxon>Viridiplantae</taxon>
        <taxon>Streptophyta</taxon>
        <taxon>Embryophyta</taxon>
        <taxon>Tracheophyta</taxon>
        <taxon>Spermatophyta</taxon>
        <taxon>Magnoliopsida</taxon>
        <taxon>Liliopsida</taxon>
        <taxon>Zingiberales</taxon>
        <taxon>Zingiberaceae</taxon>
        <taxon>Zingiber</taxon>
    </lineage>
</organism>
<feature type="domain" description="DUF4005" evidence="5">
    <location>
        <begin position="322"/>
        <end position="442"/>
    </location>
</feature>
<name>A0A8J5HEL7_ZINOF</name>
<feature type="compositionally biased region" description="Polar residues" evidence="4">
    <location>
        <begin position="385"/>
        <end position="399"/>
    </location>
</feature>
<dbReference type="Proteomes" id="UP000734854">
    <property type="component" value="Unassembled WGS sequence"/>
</dbReference>
<feature type="region of interest" description="Disordered" evidence="4">
    <location>
        <begin position="304"/>
        <end position="408"/>
    </location>
</feature>
<evidence type="ECO:0000259" key="5">
    <source>
        <dbReference type="Pfam" id="PF13178"/>
    </source>
</evidence>
<dbReference type="GO" id="GO:0005516">
    <property type="term" value="F:calmodulin binding"/>
    <property type="evidence" value="ECO:0007669"/>
    <property type="project" value="UniProtKB-KW"/>
</dbReference>
<evidence type="ECO:0000256" key="3">
    <source>
        <dbReference type="ARBA" id="ARBA00024378"/>
    </source>
</evidence>
<sequence length="509" mass="56267">MGRKGKWFSAVKRAFIPQCCRGNPKESLDNVKVSDALPIKDVGTTGAAAQLLLPAPIAEAKLIENGDEQNKHAYSVALASAVAAEAAAVAAQAAAEVVRLTTSATRQTGESSEFIAAVKIQSAYRGYQARRTTRTLRGLNRLKRVLDGTAVKSQTRNTLQCMQTMARVQAQIHSRRVRMTEENQALQRHLQRKHEKELEKVKIAEEWDDSPQPKEKIEAKLLNKQEAAIKRERALAYAFSHQWRSSSKSLTPVFTEPSNPQWGWSWLGRWMAARPWENQSSKETNDHASIKSASCSFIVRTSKQRDTSFERTPSAAQKSSRPSSHCSPATPSCMTPSVTSRKKSESPRGRRCSVDDDSRSMLSLQSERRRRFSIAGSSIGDDESLGSSTVPSYMASTESTRARSRCHSPLVCDSAGTPEKGSVRSSKKRLSFPSVDKSCISSSANLRRFSGPPKLGISPVKFTIGLVQVQMAIAKLVQSNWQIQLNQLQMGQVSSGNLRPHKLRKQNKM</sequence>
<dbReference type="Pfam" id="PF00612">
    <property type="entry name" value="IQ"/>
    <property type="match status" value="1"/>
</dbReference>
<protein>
    <recommendedName>
        <fullName evidence="5">DUF4005 domain-containing protein</fullName>
    </recommendedName>
</protein>
<gene>
    <name evidence="6" type="ORF">ZIOFF_019736</name>
</gene>
<dbReference type="PROSITE" id="PS50096">
    <property type="entry name" value="IQ"/>
    <property type="match status" value="1"/>
</dbReference>